<dbReference type="Proteomes" id="UP000247498">
    <property type="component" value="Unassembled WGS sequence"/>
</dbReference>
<dbReference type="InParanoid" id="A0A2V0NPS2"/>
<comment type="subcellular location">
    <subcellularLocation>
        <location evidence="1 6">Membrane</location>
        <topology evidence="1 6">Multi-pass membrane protein</topology>
    </subcellularLocation>
</comment>
<proteinExistence type="inferred from homology"/>
<dbReference type="NCBIfam" id="TIGR03592">
    <property type="entry name" value="yidC_oxa1_cterm"/>
    <property type="match status" value="1"/>
</dbReference>
<dbReference type="OrthoDB" id="2148490at2759"/>
<dbReference type="CDD" id="cd20070">
    <property type="entry name" value="5TM_YidC_Alb3"/>
    <property type="match status" value="1"/>
</dbReference>
<dbReference type="InterPro" id="IPR047196">
    <property type="entry name" value="YidC_ALB_C"/>
</dbReference>
<comment type="caution">
    <text evidence="9">The sequence shown here is derived from an EMBL/GenBank/DDBJ whole genome shotgun (WGS) entry which is preliminary data.</text>
</comment>
<evidence type="ECO:0000256" key="6">
    <source>
        <dbReference type="RuleBase" id="RU003945"/>
    </source>
</evidence>
<dbReference type="PANTHER" id="PTHR12428:SF14">
    <property type="entry name" value="ALBINO3-LIKE PROTEIN 1, CHLOROPLASTIC"/>
    <property type="match status" value="1"/>
</dbReference>
<reference evidence="9 10" key="1">
    <citation type="journal article" date="2018" name="Sci. Rep.">
        <title>Raphidocelis subcapitata (=Pseudokirchneriella subcapitata) provides an insight into genome evolution and environmental adaptations in the Sphaeropleales.</title>
        <authorList>
            <person name="Suzuki S."/>
            <person name="Yamaguchi H."/>
            <person name="Nakajima N."/>
            <person name="Kawachi M."/>
        </authorList>
    </citation>
    <scope>NUCLEOTIDE SEQUENCE [LARGE SCALE GENOMIC DNA]</scope>
    <source>
        <strain evidence="9 10">NIES-35</strain>
    </source>
</reference>
<keyword evidence="10" id="KW-1185">Reference proteome</keyword>
<dbReference type="EMBL" id="BDRX01000011">
    <property type="protein sequence ID" value="GBF89616.1"/>
    <property type="molecule type" value="Genomic_DNA"/>
</dbReference>
<dbReference type="GO" id="GO:0051205">
    <property type="term" value="P:protein insertion into membrane"/>
    <property type="evidence" value="ECO:0007669"/>
    <property type="project" value="TreeGrafter"/>
</dbReference>
<gene>
    <name evidence="9" type="ORF">Rsub_02334</name>
</gene>
<dbReference type="InterPro" id="IPR028055">
    <property type="entry name" value="YidC/Oxa/ALB_C"/>
</dbReference>
<dbReference type="PANTHER" id="PTHR12428">
    <property type="entry name" value="OXA1"/>
    <property type="match status" value="1"/>
</dbReference>
<evidence type="ECO:0000256" key="1">
    <source>
        <dbReference type="ARBA" id="ARBA00004141"/>
    </source>
</evidence>
<evidence type="ECO:0000256" key="3">
    <source>
        <dbReference type="ARBA" id="ARBA00022692"/>
    </source>
</evidence>
<feature type="transmembrane region" description="Helical" evidence="7">
    <location>
        <begin position="288"/>
        <end position="313"/>
    </location>
</feature>
<evidence type="ECO:0000313" key="9">
    <source>
        <dbReference type="EMBL" id="GBF89616.1"/>
    </source>
</evidence>
<dbReference type="STRING" id="307507.A0A2V0NPS2"/>
<comment type="similarity">
    <text evidence="2">Belongs to the OXA1/ALB3/YidC (TC 2.A.9.2) family.</text>
</comment>
<keyword evidence="3 6" id="KW-0812">Transmembrane</keyword>
<dbReference type="AlphaFoldDB" id="A0A2V0NPS2"/>
<dbReference type="GO" id="GO:0032977">
    <property type="term" value="F:membrane insertase activity"/>
    <property type="evidence" value="ECO:0007669"/>
    <property type="project" value="InterPro"/>
</dbReference>
<evidence type="ECO:0000256" key="2">
    <source>
        <dbReference type="ARBA" id="ARBA00010583"/>
    </source>
</evidence>
<feature type="domain" description="Membrane insertase YidC/Oxa/ALB C-terminal" evidence="8">
    <location>
        <begin position="116"/>
        <end position="327"/>
    </location>
</feature>
<evidence type="ECO:0000256" key="5">
    <source>
        <dbReference type="ARBA" id="ARBA00023136"/>
    </source>
</evidence>
<evidence type="ECO:0000313" key="10">
    <source>
        <dbReference type="Proteomes" id="UP000247498"/>
    </source>
</evidence>
<comment type="similarity">
    <text evidence="6">Belongs to the OXA1/ALB3/YidC family.</text>
</comment>
<evidence type="ECO:0000256" key="7">
    <source>
        <dbReference type="SAM" id="Phobius"/>
    </source>
</evidence>
<name>A0A2V0NPS2_9CHLO</name>
<organism evidence="9 10">
    <name type="scientific">Raphidocelis subcapitata</name>
    <dbReference type="NCBI Taxonomy" id="307507"/>
    <lineage>
        <taxon>Eukaryota</taxon>
        <taxon>Viridiplantae</taxon>
        <taxon>Chlorophyta</taxon>
        <taxon>core chlorophytes</taxon>
        <taxon>Chlorophyceae</taxon>
        <taxon>CS clade</taxon>
        <taxon>Sphaeropleales</taxon>
        <taxon>Selenastraceae</taxon>
        <taxon>Raphidocelis</taxon>
    </lineage>
</organism>
<protein>
    <recommendedName>
        <fullName evidence="8">Membrane insertase YidC/Oxa/ALB C-terminal domain-containing protein</fullName>
    </recommendedName>
</protein>
<dbReference type="GO" id="GO:0072598">
    <property type="term" value="P:protein localization to chloroplast"/>
    <property type="evidence" value="ECO:0007669"/>
    <property type="project" value="TreeGrafter"/>
</dbReference>
<sequence>MQAMQQLRARGPLGLAGRGRCSSTSSSWAAVPPRQCGLPRRLTAPLRALPASELADALAAQHAHVQALLDLAAAAAPAAGVPAPDSSWFAPLSNGLEAILKQIQGGLDRLHVPYSYGYSIILLTVLVKVLTFPLTKKQVESAMAVQSLKPRIDMIKARYGGDDKRVQAETKVLYEKAEVNPYAGCLPSIATIPVFIGLYRSLTQVAQEGLLDAEGFYWLPNLAGPTSIATRGTEWLFPLVDGAPPVGWDEASRYLVLPVLLVVAQWISSSIITPPIDPKAEGANTQRAITVALPVMVGYFALCVPSGLSLYYFANTIVTGAMQVYLRKLGGATVKVKDLGPVTKVGSARRLGPAASDEGLWEYEAPADAAAAAAGGAAAAAAAGGEAGAGGAAAAAAEGRVFYARRQKRAAAVAAAATAAAGGTSSGGAATS</sequence>
<dbReference type="InterPro" id="IPR001708">
    <property type="entry name" value="YidC/ALB3/OXA1/COX18"/>
</dbReference>
<accession>A0A2V0NPS2</accession>
<dbReference type="GO" id="GO:0010027">
    <property type="term" value="P:thylakoid membrane organization"/>
    <property type="evidence" value="ECO:0007669"/>
    <property type="project" value="TreeGrafter"/>
</dbReference>
<feature type="transmembrane region" description="Helical" evidence="7">
    <location>
        <begin position="254"/>
        <end position="276"/>
    </location>
</feature>
<keyword evidence="5 7" id="KW-0472">Membrane</keyword>
<evidence type="ECO:0000256" key="4">
    <source>
        <dbReference type="ARBA" id="ARBA00022989"/>
    </source>
</evidence>
<keyword evidence="4 7" id="KW-1133">Transmembrane helix</keyword>
<dbReference type="GO" id="GO:0009535">
    <property type="term" value="C:chloroplast thylakoid membrane"/>
    <property type="evidence" value="ECO:0007669"/>
    <property type="project" value="TreeGrafter"/>
</dbReference>
<evidence type="ECO:0000259" key="8">
    <source>
        <dbReference type="Pfam" id="PF02096"/>
    </source>
</evidence>
<dbReference type="Pfam" id="PF02096">
    <property type="entry name" value="60KD_IMP"/>
    <property type="match status" value="1"/>
</dbReference>